<evidence type="ECO:0000256" key="8">
    <source>
        <dbReference type="ARBA" id="ARBA00023125"/>
    </source>
</evidence>
<evidence type="ECO:0000313" key="12">
    <source>
        <dbReference type="EMBL" id="OGN23867.1"/>
    </source>
</evidence>
<protein>
    <recommendedName>
        <fullName evidence="2">DNA-directed DNA polymerase</fullName>
        <ecNumber evidence="2">2.7.7.7</ecNumber>
    </recommendedName>
</protein>
<evidence type="ECO:0000256" key="5">
    <source>
        <dbReference type="ARBA" id="ARBA00022705"/>
    </source>
</evidence>
<accession>A0A1F8GEQ8</accession>
<dbReference type="CDD" id="cd06140">
    <property type="entry name" value="DNA_polA_I_Bacillus_like_exo"/>
    <property type="match status" value="1"/>
</dbReference>
<keyword evidence="6" id="KW-0227">DNA damage</keyword>
<dbReference type="InterPro" id="IPR012337">
    <property type="entry name" value="RNaseH-like_sf"/>
</dbReference>
<dbReference type="AlphaFoldDB" id="A0A1F8GEQ8"/>
<dbReference type="GO" id="GO:0003887">
    <property type="term" value="F:DNA-directed DNA polymerase activity"/>
    <property type="evidence" value="ECO:0007669"/>
    <property type="project" value="UniProtKB-KW"/>
</dbReference>
<name>A0A1F8GEQ8_9BACT</name>
<dbReference type="STRING" id="1802695.A3A13_02130"/>
<keyword evidence="3" id="KW-0808">Transferase</keyword>
<evidence type="ECO:0000256" key="10">
    <source>
        <dbReference type="ARBA" id="ARBA00049244"/>
    </source>
</evidence>
<dbReference type="Gene3D" id="3.30.420.10">
    <property type="entry name" value="Ribonuclease H-like superfamily/Ribonuclease H"/>
    <property type="match status" value="1"/>
</dbReference>
<dbReference type="InterPro" id="IPR036397">
    <property type="entry name" value="RNaseH_sf"/>
</dbReference>
<comment type="catalytic activity">
    <reaction evidence="10">
        <text>DNA(n) + a 2'-deoxyribonucleoside 5'-triphosphate = DNA(n+1) + diphosphate</text>
        <dbReference type="Rhea" id="RHEA:22508"/>
        <dbReference type="Rhea" id="RHEA-COMP:17339"/>
        <dbReference type="Rhea" id="RHEA-COMP:17340"/>
        <dbReference type="ChEBI" id="CHEBI:33019"/>
        <dbReference type="ChEBI" id="CHEBI:61560"/>
        <dbReference type="ChEBI" id="CHEBI:173112"/>
        <dbReference type="EC" id="2.7.7.7"/>
    </reaction>
</comment>
<keyword evidence="4" id="KW-0548">Nucleotidyltransferase</keyword>
<reference evidence="12 13" key="1">
    <citation type="journal article" date="2016" name="Nat. Commun.">
        <title>Thousands of microbial genomes shed light on interconnected biogeochemical processes in an aquifer system.</title>
        <authorList>
            <person name="Anantharaman K."/>
            <person name="Brown C.T."/>
            <person name="Hug L.A."/>
            <person name="Sharon I."/>
            <person name="Castelle C.J."/>
            <person name="Probst A.J."/>
            <person name="Thomas B.C."/>
            <person name="Singh A."/>
            <person name="Wilkins M.J."/>
            <person name="Karaoz U."/>
            <person name="Brodie E.L."/>
            <person name="Williams K.H."/>
            <person name="Hubbard S.S."/>
            <person name="Banfield J.F."/>
        </authorList>
    </citation>
    <scope>NUCLEOTIDE SEQUENCE [LARGE SCALE GENOMIC DNA]</scope>
</reference>
<evidence type="ECO:0000256" key="7">
    <source>
        <dbReference type="ARBA" id="ARBA00022932"/>
    </source>
</evidence>
<dbReference type="InterPro" id="IPR002298">
    <property type="entry name" value="DNA_polymerase_A"/>
</dbReference>
<dbReference type="EMBL" id="MGKJ01000014">
    <property type="protein sequence ID" value="OGN23867.1"/>
    <property type="molecule type" value="Genomic_DNA"/>
</dbReference>
<dbReference type="SUPFAM" id="SSF53098">
    <property type="entry name" value="Ribonuclease H-like"/>
    <property type="match status" value="1"/>
</dbReference>
<dbReference type="PANTHER" id="PTHR10133:SF27">
    <property type="entry name" value="DNA POLYMERASE NU"/>
    <property type="match status" value="1"/>
</dbReference>
<gene>
    <name evidence="12" type="ORF">A3A13_02130</name>
</gene>
<keyword evidence="9" id="KW-0234">DNA repair</keyword>
<evidence type="ECO:0000256" key="2">
    <source>
        <dbReference type="ARBA" id="ARBA00012417"/>
    </source>
</evidence>
<proteinExistence type="inferred from homology"/>
<dbReference type="SMART" id="SM00482">
    <property type="entry name" value="POLAc"/>
    <property type="match status" value="1"/>
</dbReference>
<comment type="caution">
    <text evidence="12">The sequence shown here is derived from an EMBL/GenBank/DDBJ whole genome shotgun (WGS) entry which is preliminary data.</text>
</comment>
<dbReference type="GO" id="GO:0006302">
    <property type="term" value="P:double-strand break repair"/>
    <property type="evidence" value="ECO:0007669"/>
    <property type="project" value="TreeGrafter"/>
</dbReference>
<evidence type="ECO:0000313" key="13">
    <source>
        <dbReference type="Proteomes" id="UP000178911"/>
    </source>
</evidence>
<dbReference type="EC" id="2.7.7.7" evidence="2"/>
<organism evidence="12 13">
    <name type="scientific">Candidatus Yanofskybacteria bacterium RIFCSPLOWO2_01_FULL_43_22</name>
    <dbReference type="NCBI Taxonomy" id="1802695"/>
    <lineage>
        <taxon>Bacteria</taxon>
        <taxon>Candidatus Yanofskyibacteriota</taxon>
    </lineage>
</organism>
<dbReference type="Gene3D" id="1.20.1060.10">
    <property type="entry name" value="Taq DNA Polymerase, Chain T, domain 4"/>
    <property type="match status" value="1"/>
</dbReference>
<evidence type="ECO:0000256" key="1">
    <source>
        <dbReference type="ARBA" id="ARBA00007705"/>
    </source>
</evidence>
<dbReference type="InterPro" id="IPR001098">
    <property type="entry name" value="DNA-dir_DNA_pol_A_palm_dom"/>
</dbReference>
<dbReference type="PANTHER" id="PTHR10133">
    <property type="entry name" value="DNA POLYMERASE I"/>
    <property type="match status" value="1"/>
</dbReference>
<comment type="similarity">
    <text evidence="1">Belongs to the DNA polymerase type-A family.</text>
</comment>
<sequence>MDRADWLKHLDRSEIERLFKELGLYSLIKRLEEISTPSQGEMQLFEAAAPGQVADRVRESKSDKEITEVISKINKDTEMTFDISDGLLNIHLAGKCHSIAWPIIIGSKELLQGFKKIFEGKDILKIGHDLKEIAKFLLGYGIELNGSGPAPHQSRPISEWRSAGQIGAGFDTKLAAYLLNSDRKDYGLEKIYFDEFQESMTEDKRENPLFILKLKEMQSERLKKEKLEWLFENIEVPVARILAEMELRGILIDSKAIARLSKLVAIEISGLEKEIYKLAGTEFNVNSPKQLKEVLFDQPPGGLGLKGKVRKTSKGALSTAAGELEKLVEEHPVIEKILRYREIQKLKTTYIDPFPTLINKATGRLHTTFNQTGTTTGRLASQDPNLQNIPIRTELGQEFRKAFIASPGYKLVSFDYSQLELRIAAHISQDEKMIATFKRGEDIHTRTAVEIFGVKPEAVDKNMRRDAKVLNFGILYGMGILGFQRASGVSRERAREFIDRYMKEFPGIARYMNDMKIKARKDGYVSTVFGRRRWFPEIRSSMPQVVNQAERMAINMPIQGSGADLMKLAMIKIFDLIHEIKNQDDAFLLLQVHDELLFEVKESSVKNIADKIKNLMENAHKFDVPLTVDVKCGNNWAEMTDL</sequence>
<dbReference type="InterPro" id="IPR043502">
    <property type="entry name" value="DNA/RNA_pol_sf"/>
</dbReference>
<dbReference type="Gene3D" id="3.30.70.370">
    <property type="match status" value="1"/>
</dbReference>
<dbReference type="Proteomes" id="UP000178911">
    <property type="component" value="Unassembled WGS sequence"/>
</dbReference>
<evidence type="ECO:0000256" key="6">
    <source>
        <dbReference type="ARBA" id="ARBA00022763"/>
    </source>
</evidence>
<evidence type="ECO:0000256" key="3">
    <source>
        <dbReference type="ARBA" id="ARBA00022679"/>
    </source>
</evidence>
<feature type="domain" description="DNA-directed DNA polymerase family A palm" evidence="11">
    <location>
        <begin position="396"/>
        <end position="604"/>
    </location>
</feature>
<dbReference type="SUPFAM" id="SSF56672">
    <property type="entry name" value="DNA/RNA polymerases"/>
    <property type="match status" value="1"/>
</dbReference>
<evidence type="ECO:0000256" key="4">
    <source>
        <dbReference type="ARBA" id="ARBA00022695"/>
    </source>
</evidence>
<dbReference type="FunFam" id="1.20.1060.10:FF:000001">
    <property type="entry name" value="DNA polymerase I"/>
    <property type="match status" value="1"/>
</dbReference>
<dbReference type="Pfam" id="PF00476">
    <property type="entry name" value="DNA_pol_A"/>
    <property type="match status" value="1"/>
</dbReference>
<keyword evidence="8" id="KW-0238">DNA-binding</keyword>
<keyword evidence="7" id="KW-0239">DNA-directed DNA polymerase</keyword>
<keyword evidence="5" id="KW-0235">DNA replication</keyword>
<dbReference type="Gene3D" id="1.10.150.20">
    <property type="entry name" value="5' to 3' exonuclease, C-terminal subdomain"/>
    <property type="match status" value="1"/>
</dbReference>
<dbReference type="CDD" id="cd08637">
    <property type="entry name" value="DNA_pol_A_pol_I_C"/>
    <property type="match status" value="1"/>
</dbReference>
<evidence type="ECO:0000259" key="11">
    <source>
        <dbReference type="SMART" id="SM00482"/>
    </source>
</evidence>
<dbReference type="FunFam" id="1.10.150.20:FF:000002">
    <property type="entry name" value="DNA polymerase I"/>
    <property type="match status" value="1"/>
</dbReference>
<dbReference type="GO" id="GO:0006261">
    <property type="term" value="P:DNA-templated DNA replication"/>
    <property type="evidence" value="ECO:0007669"/>
    <property type="project" value="InterPro"/>
</dbReference>
<dbReference type="GO" id="GO:0003677">
    <property type="term" value="F:DNA binding"/>
    <property type="evidence" value="ECO:0007669"/>
    <property type="project" value="UniProtKB-KW"/>
</dbReference>
<evidence type="ECO:0000256" key="9">
    <source>
        <dbReference type="ARBA" id="ARBA00023204"/>
    </source>
</evidence>
<dbReference type="PRINTS" id="PR00868">
    <property type="entry name" value="DNAPOLI"/>
</dbReference>